<proteinExistence type="predicted"/>
<dbReference type="PANTHER" id="PTHR34406:SF1">
    <property type="entry name" value="PROTEIN YCEI"/>
    <property type="match status" value="1"/>
</dbReference>
<dbReference type="Pfam" id="PF04264">
    <property type="entry name" value="YceI"/>
    <property type="match status" value="1"/>
</dbReference>
<dbReference type="InterPro" id="IPR007372">
    <property type="entry name" value="Lipid/polyisoprenoid-bd_YceI"/>
</dbReference>
<evidence type="ECO:0000313" key="4">
    <source>
        <dbReference type="Proteomes" id="UP001232063"/>
    </source>
</evidence>
<keyword evidence="4" id="KW-1185">Reference proteome</keyword>
<gene>
    <name evidence="3" type="ORF">QNI22_28090</name>
</gene>
<organism evidence="3 4">
    <name type="scientific">Xanthocytophaga agilis</name>
    <dbReference type="NCBI Taxonomy" id="3048010"/>
    <lineage>
        <taxon>Bacteria</taxon>
        <taxon>Pseudomonadati</taxon>
        <taxon>Bacteroidota</taxon>
        <taxon>Cytophagia</taxon>
        <taxon>Cytophagales</taxon>
        <taxon>Rhodocytophagaceae</taxon>
        <taxon>Xanthocytophaga</taxon>
    </lineage>
</organism>
<dbReference type="SMART" id="SM00867">
    <property type="entry name" value="YceI"/>
    <property type="match status" value="1"/>
</dbReference>
<accession>A0AAE3R6B7</accession>
<sequence>MKKLNFLFALVALLAIANIAVADNGNGKAAKATLKADVAKSSLNWNGKKVTGEHSGTIKLSNGSLDVNGTKLTGGTFTIDMNSITCTDITDAEYNGKLIGHLKAEDFFDVAKHPTSTFKITKVTAKGGENYDITGDLTVKGITKPVTFPAVVKVSANQAEASGKITIDRTKYDIKYGSKSFFASIGDKAINDDFTVDFKLVATK</sequence>
<keyword evidence="1" id="KW-0732">Signal</keyword>
<protein>
    <submittedName>
        <fullName evidence="3">YceI family protein</fullName>
    </submittedName>
</protein>
<feature type="signal peptide" evidence="1">
    <location>
        <begin position="1"/>
        <end position="22"/>
    </location>
</feature>
<dbReference type="EMBL" id="JASJOU010000012">
    <property type="protein sequence ID" value="MDJ1504554.1"/>
    <property type="molecule type" value="Genomic_DNA"/>
</dbReference>
<evidence type="ECO:0000256" key="1">
    <source>
        <dbReference type="SAM" id="SignalP"/>
    </source>
</evidence>
<comment type="caution">
    <text evidence="3">The sequence shown here is derived from an EMBL/GenBank/DDBJ whole genome shotgun (WGS) entry which is preliminary data.</text>
</comment>
<feature type="chain" id="PRO_5042153674" evidence="1">
    <location>
        <begin position="23"/>
        <end position="204"/>
    </location>
</feature>
<reference evidence="3" key="1">
    <citation type="submission" date="2023-05" db="EMBL/GenBank/DDBJ databases">
        <authorList>
            <person name="Zhang X."/>
        </authorList>
    </citation>
    <scope>NUCLEOTIDE SEQUENCE</scope>
    <source>
        <strain evidence="3">BD1B2-1</strain>
    </source>
</reference>
<dbReference type="AlphaFoldDB" id="A0AAE3R6B7"/>
<evidence type="ECO:0000313" key="3">
    <source>
        <dbReference type="EMBL" id="MDJ1504554.1"/>
    </source>
</evidence>
<dbReference type="SUPFAM" id="SSF101874">
    <property type="entry name" value="YceI-like"/>
    <property type="match status" value="1"/>
</dbReference>
<dbReference type="Gene3D" id="2.40.128.110">
    <property type="entry name" value="Lipid/polyisoprenoid-binding, YceI-like"/>
    <property type="match status" value="1"/>
</dbReference>
<name>A0AAE3R6B7_9BACT</name>
<evidence type="ECO:0000259" key="2">
    <source>
        <dbReference type="SMART" id="SM00867"/>
    </source>
</evidence>
<dbReference type="Proteomes" id="UP001232063">
    <property type="component" value="Unassembled WGS sequence"/>
</dbReference>
<dbReference type="InterPro" id="IPR036761">
    <property type="entry name" value="TTHA0802/YceI-like_sf"/>
</dbReference>
<feature type="domain" description="Lipid/polyisoprenoid-binding YceI-like" evidence="2">
    <location>
        <begin position="33"/>
        <end position="203"/>
    </location>
</feature>
<dbReference type="RefSeq" id="WP_313977271.1">
    <property type="nucleotide sequence ID" value="NZ_JASJOU010000012.1"/>
</dbReference>
<dbReference type="PANTHER" id="PTHR34406">
    <property type="entry name" value="PROTEIN YCEI"/>
    <property type="match status" value="1"/>
</dbReference>